<keyword evidence="6" id="KW-1185">Reference proteome</keyword>
<dbReference type="InterPro" id="IPR001611">
    <property type="entry name" value="Leu-rich_rpt"/>
</dbReference>
<accession>A0A5B7SQ27</accession>
<dbReference type="InterPro" id="IPR055414">
    <property type="entry name" value="LRR_R13L4/SHOC2-like"/>
</dbReference>
<dbReference type="EMBL" id="CP040710">
    <property type="protein sequence ID" value="QCX00637.1"/>
    <property type="molecule type" value="Genomic_DNA"/>
</dbReference>
<organism evidence="5 6">
    <name type="scientific">Aggregatimonas sangjinii</name>
    <dbReference type="NCBI Taxonomy" id="2583587"/>
    <lineage>
        <taxon>Bacteria</taxon>
        <taxon>Pseudomonadati</taxon>
        <taxon>Bacteroidota</taxon>
        <taxon>Flavobacteriia</taxon>
        <taxon>Flavobacteriales</taxon>
        <taxon>Flavobacteriaceae</taxon>
        <taxon>Aggregatimonas</taxon>
    </lineage>
</organism>
<dbReference type="PANTHER" id="PTHR48051:SF1">
    <property type="entry name" value="RAS SUPPRESSOR PROTEIN 1"/>
    <property type="match status" value="1"/>
</dbReference>
<dbReference type="OrthoDB" id="1254385at2"/>
<dbReference type="PANTHER" id="PTHR48051">
    <property type="match status" value="1"/>
</dbReference>
<dbReference type="InterPro" id="IPR032675">
    <property type="entry name" value="LRR_dom_sf"/>
</dbReference>
<dbReference type="GO" id="GO:0005737">
    <property type="term" value="C:cytoplasm"/>
    <property type="evidence" value="ECO:0007669"/>
    <property type="project" value="TreeGrafter"/>
</dbReference>
<protein>
    <submittedName>
        <fullName evidence="5">Leucine-rich repeat domain-containing protein</fullName>
    </submittedName>
</protein>
<dbReference type="Gene3D" id="3.80.10.10">
    <property type="entry name" value="Ribonuclease Inhibitor"/>
    <property type="match status" value="1"/>
</dbReference>
<keyword evidence="2" id="KW-0677">Repeat</keyword>
<dbReference type="InterPro" id="IPR003591">
    <property type="entry name" value="Leu-rich_rpt_typical-subtyp"/>
</dbReference>
<dbReference type="SMART" id="SM00369">
    <property type="entry name" value="LRR_TYP"/>
    <property type="match status" value="6"/>
</dbReference>
<evidence type="ECO:0000256" key="3">
    <source>
        <dbReference type="SAM" id="MobiDB-lite"/>
    </source>
</evidence>
<sequence length="602" mass="66831">MTDLSVFEERINQAIAQNATSLDLSLPNVSLHTEDLERLLPSIWKIENLENLSLKGNLLDVLPEGIGALKGLKDLDISMNNLNELPEWIGSLENLKNLTVSENKLTKLPSGINALGNLEQLYLEFNEIKELPVFEDTLSRLVTLNLNDNEIAEIPETIDKLSRLENLDLSYNALTDLPEQLCNLDSLISLDLRENNLNQEAITLLDEHFHDVALYQETVSNPNITVILDTLYPGEGATKLETINAVDGQIDIGVEEPQRIQTSEMISDFLSKIPIRGALANEVYHVAAKQLLDKVLNTETAAIDRESALVQISASLGNCNTPVMDLLSSTYVNNALEKETILNATDVTLVTALALKDRIKTELGKLDGAGEEIEIVQGLINAVFLEGSENDALNKLKIIGERNRIPSNSLNTEFAYNQVNDEHVKMVAKLCCKTDVAPTTGKVAPYEIDLSKLGAIKAQFLVKMGKIDQREQLINDYEKEIRNVLDKNLYVVEQTENLEAIGLMDIAVHQEELRGKLSQTGDTRLEVEFKEFIGEKRAAIEKLNTILTPPKVSGSLEGMTAPINSNQANAISRKRSRSPESRNRSRSPNSAPEKKITRRNNI</sequence>
<feature type="domain" description="Disease resistance R13L4/SHOC-2-like LRR" evidence="4">
    <location>
        <begin position="40"/>
        <end position="125"/>
    </location>
</feature>
<dbReference type="SUPFAM" id="SSF52047">
    <property type="entry name" value="RNI-like"/>
    <property type="match status" value="1"/>
</dbReference>
<gene>
    <name evidence="5" type="ORF">FGM00_11170</name>
</gene>
<dbReference type="AlphaFoldDB" id="A0A5B7SQ27"/>
<keyword evidence="1" id="KW-0433">Leucine-rich repeat</keyword>
<dbReference type="Pfam" id="PF13855">
    <property type="entry name" value="LRR_8"/>
    <property type="match status" value="1"/>
</dbReference>
<dbReference type="InterPro" id="IPR050216">
    <property type="entry name" value="LRR_domain-containing"/>
</dbReference>
<evidence type="ECO:0000313" key="5">
    <source>
        <dbReference type="EMBL" id="QCX00637.1"/>
    </source>
</evidence>
<dbReference type="PROSITE" id="PS51450">
    <property type="entry name" value="LRR"/>
    <property type="match status" value="3"/>
</dbReference>
<reference evidence="5 6" key="1">
    <citation type="submission" date="2019-05" db="EMBL/GenBank/DDBJ databases">
        <title>Genome sequencing of F202Z8.</title>
        <authorList>
            <person name="Kwon Y.M."/>
        </authorList>
    </citation>
    <scope>NUCLEOTIDE SEQUENCE [LARGE SCALE GENOMIC DNA]</scope>
    <source>
        <strain evidence="5 6">F202Z8</strain>
    </source>
</reference>
<dbReference type="Proteomes" id="UP000310017">
    <property type="component" value="Chromosome"/>
</dbReference>
<dbReference type="Pfam" id="PF23598">
    <property type="entry name" value="LRR_14"/>
    <property type="match status" value="1"/>
</dbReference>
<dbReference type="SMART" id="SM00365">
    <property type="entry name" value="LRR_SD22"/>
    <property type="match status" value="4"/>
</dbReference>
<name>A0A5B7SQ27_9FLAO</name>
<evidence type="ECO:0000259" key="4">
    <source>
        <dbReference type="Pfam" id="PF23598"/>
    </source>
</evidence>
<dbReference type="SMART" id="SM00364">
    <property type="entry name" value="LRR_BAC"/>
    <property type="match status" value="5"/>
</dbReference>
<feature type="region of interest" description="Disordered" evidence="3">
    <location>
        <begin position="552"/>
        <end position="602"/>
    </location>
</feature>
<dbReference type="KEGG" id="asag:FGM00_11170"/>
<dbReference type="RefSeq" id="WP_138852982.1">
    <property type="nucleotide sequence ID" value="NZ_CP040710.1"/>
</dbReference>
<proteinExistence type="predicted"/>
<evidence type="ECO:0000256" key="2">
    <source>
        <dbReference type="ARBA" id="ARBA00022737"/>
    </source>
</evidence>
<evidence type="ECO:0000256" key="1">
    <source>
        <dbReference type="ARBA" id="ARBA00022614"/>
    </source>
</evidence>
<evidence type="ECO:0000313" key="6">
    <source>
        <dbReference type="Proteomes" id="UP000310017"/>
    </source>
</evidence>